<keyword evidence="11" id="KW-1185">Reference proteome</keyword>
<organism evidence="10 11">
    <name type="scientific">Skermanella cutis</name>
    <dbReference type="NCBI Taxonomy" id="2775420"/>
    <lineage>
        <taxon>Bacteria</taxon>
        <taxon>Pseudomonadati</taxon>
        <taxon>Pseudomonadota</taxon>
        <taxon>Alphaproteobacteria</taxon>
        <taxon>Rhodospirillales</taxon>
        <taxon>Azospirillaceae</taxon>
        <taxon>Skermanella</taxon>
    </lineage>
</organism>
<evidence type="ECO:0000256" key="1">
    <source>
        <dbReference type="ARBA" id="ARBA00004429"/>
    </source>
</evidence>
<evidence type="ECO:0000313" key="10">
    <source>
        <dbReference type="EMBL" id="QQP92546.1"/>
    </source>
</evidence>
<comment type="similarity">
    <text evidence="4">Belongs to the methyl-accepting chemotaxis (MCP) protein family.</text>
</comment>
<dbReference type="InterPro" id="IPR003660">
    <property type="entry name" value="HAMP_dom"/>
</dbReference>
<dbReference type="Proteomes" id="UP000595197">
    <property type="component" value="Chromosome"/>
</dbReference>
<reference evidence="10" key="1">
    <citation type="submission" date="2021-02" db="EMBL/GenBank/DDBJ databases">
        <title>Skermanella TT6 skin isolate.</title>
        <authorList>
            <person name="Lee K."/>
            <person name="Ganzorig M."/>
        </authorList>
    </citation>
    <scope>NUCLEOTIDE SEQUENCE</scope>
    <source>
        <strain evidence="10">TT6</strain>
    </source>
</reference>
<name>A0ABX7BDU0_9PROT</name>
<evidence type="ECO:0000256" key="3">
    <source>
        <dbReference type="ARBA" id="ARBA00023224"/>
    </source>
</evidence>
<keyword evidence="6" id="KW-0472">Membrane</keyword>
<keyword evidence="2" id="KW-0997">Cell inner membrane</keyword>
<feature type="domain" description="T-SNARE coiled-coil homology" evidence="8">
    <location>
        <begin position="417"/>
        <end position="479"/>
    </location>
</feature>
<dbReference type="Gene3D" id="6.10.340.10">
    <property type="match status" value="1"/>
</dbReference>
<evidence type="ECO:0000259" key="7">
    <source>
        <dbReference type="PROSITE" id="PS50111"/>
    </source>
</evidence>
<dbReference type="SMART" id="SM00304">
    <property type="entry name" value="HAMP"/>
    <property type="match status" value="1"/>
</dbReference>
<keyword evidence="6" id="KW-0812">Transmembrane</keyword>
<dbReference type="Pfam" id="PF00672">
    <property type="entry name" value="HAMP"/>
    <property type="match status" value="1"/>
</dbReference>
<dbReference type="PRINTS" id="PR00260">
    <property type="entry name" value="CHEMTRNSDUCR"/>
</dbReference>
<proteinExistence type="inferred from homology"/>
<dbReference type="SUPFAM" id="SSF158472">
    <property type="entry name" value="HAMP domain-like"/>
    <property type="match status" value="1"/>
</dbReference>
<evidence type="ECO:0000313" key="11">
    <source>
        <dbReference type="Proteomes" id="UP000595197"/>
    </source>
</evidence>
<dbReference type="InterPro" id="IPR004090">
    <property type="entry name" value="Chemotax_Me-accpt_rcpt"/>
</dbReference>
<dbReference type="CDD" id="cd06225">
    <property type="entry name" value="HAMP"/>
    <property type="match status" value="1"/>
</dbReference>
<dbReference type="PROSITE" id="PS50111">
    <property type="entry name" value="CHEMOTAXIS_TRANSDUC_2"/>
    <property type="match status" value="1"/>
</dbReference>
<evidence type="ECO:0000256" key="2">
    <source>
        <dbReference type="ARBA" id="ARBA00022519"/>
    </source>
</evidence>
<dbReference type="PROSITE" id="PS50192">
    <property type="entry name" value="T_SNARE"/>
    <property type="match status" value="1"/>
</dbReference>
<dbReference type="Gene3D" id="1.10.287.950">
    <property type="entry name" value="Methyl-accepting chemotaxis protein"/>
    <property type="match status" value="1"/>
</dbReference>
<dbReference type="PROSITE" id="PS50885">
    <property type="entry name" value="HAMP"/>
    <property type="match status" value="1"/>
</dbReference>
<keyword evidence="2" id="KW-1003">Cell membrane</keyword>
<feature type="domain" description="Methyl-accepting transducer" evidence="7">
    <location>
        <begin position="265"/>
        <end position="487"/>
    </location>
</feature>
<dbReference type="PANTHER" id="PTHR32089:SF112">
    <property type="entry name" value="LYSOZYME-LIKE PROTEIN-RELATED"/>
    <property type="match status" value="1"/>
</dbReference>
<evidence type="ECO:0000256" key="5">
    <source>
        <dbReference type="PROSITE-ProRule" id="PRU00284"/>
    </source>
</evidence>
<evidence type="ECO:0000256" key="6">
    <source>
        <dbReference type="SAM" id="Phobius"/>
    </source>
</evidence>
<dbReference type="SUPFAM" id="SSF58104">
    <property type="entry name" value="Methyl-accepting chemotaxis protein (MCP) signaling domain"/>
    <property type="match status" value="1"/>
</dbReference>
<sequence>MDPVFSELIGIKDAAVIAREASTPIRVTFDSAVAKQGVTAEDRLQMALARGRLDTAWRMVKEAAQRPGALEPVRNAVAAAERSYINDYLQKREAVLAAIGAGQDLPVRLDDLNLLADKSQSDLDAVANVALDEMNRHAARMEEAAATTLTFNGAIFVAALVLAITGLRMVRGRVTTPIGGIVEAMRRVARGDVSGEVPYRDRHDEIGALADALLVFKENAVERERLEAAQAEERRVKEHRAAEIDMLVRNFDQGVTGILRTVSAAATELDSTAQSMSAIAEETSRQVTASAAAAEQTSANVQTVAAAAEEMSGSLQEIARQVTRSTGIANAAVQQAEQTNGTVQGLAEAAHKIGEVVNLISNIANQTNLLALNATIEAARAGEAGKGFAVVASEVKNLATSTAKATDEISSHITNMQAASTGVVDAIQGIGGTIRQINDITVTIAAAVEEQTAATGEISRNVTQAATGTQEVSANVGQVTQASDLTGAAATQVRSAAGQLAQQSEILRGEVERFLASIKAA</sequence>
<feature type="domain" description="HAMP" evidence="9">
    <location>
        <begin position="172"/>
        <end position="225"/>
    </location>
</feature>
<dbReference type="InterPro" id="IPR000727">
    <property type="entry name" value="T_SNARE_dom"/>
</dbReference>
<comment type="subcellular location">
    <subcellularLocation>
        <location evidence="1">Cell inner membrane</location>
        <topology evidence="1">Multi-pass membrane protein</topology>
    </subcellularLocation>
</comment>
<accession>A0ABX7BDU0</accession>
<protein>
    <submittedName>
        <fullName evidence="10">HAMP domain-containing protein</fullName>
    </submittedName>
</protein>
<evidence type="ECO:0000256" key="4">
    <source>
        <dbReference type="ARBA" id="ARBA00029447"/>
    </source>
</evidence>
<evidence type="ECO:0000259" key="8">
    <source>
        <dbReference type="PROSITE" id="PS50192"/>
    </source>
</evidence>
<feature type="transmembrane region" description="Helical" evidence="6">
    <location>
        <begin position="144"/>
        <end position="167"/>
    </location>
</feature>
<gene>
    <name evidence="10" type="ORF">IGS68_20780</name>
</gene>
<keyword evidence="3 5" id="KW-0807">Transducer</keyword>
<dbReference type="Pfam" id="PF00015">
    <property type="entry name" value="MCPsignal"/>
    <property type="match status" value="1"/>
</dbReference>
<dbReference type="PANTHER" id="PTHR32089">
    <property type="entry name" value="METHYL-ACCEPTING CHEMOTAXIS PROTEIN MCPB"/>
    <property type="match status" value="1"/>
</dbReference>
<dbReference type="InterPro" id="IPR004089">
    <property type="entry name" value="MCPsignal_dom"/>
</dbReference>
<dbReference type="EMBL" id="CP067420">
    <property type="protein sequence ID" value="QQP92546.1"/>
    <property type="molecule type" value="Genomic_DNA"/>
</dbReference>
<evidence type="ECO:0000259" key="9">
    <source>
        <dbReference type="PROSITE" id="PS50885"/>
    </source>
</evidence>
<keyword evidence="6" id="KW-1133">Transmembrane helix</keyword>
<dbReference type="SMART" id="SM00283">
    <property type="entry name" value="MA"/>
    <property type="match status" value="1"/>
</dbReference>